<feature type="transmembrane region" description="Helical" evidence="1">
    <location>
        <begin position="12"/>
        <end position="28"/>
    </location>
</feature>
<keyword evidence="1" id="KW-1133">Transmembrane helix</keyword>
<dbReference type="EMBL" id="KP892656">
    <property type="protein sequence ID" value="AKI85259.1"/>
    <property type="molecule type" value="Genomic_DNA"/>
</dbReference>
<feature type="transmembrane region" description="Helical" evidence="1">
    <location>
        <begin position="62"/>
        <end position="82"/>
    </location>
</feature>
<sequence length="186" mass="21411">MEILRDQLKKRNFIVPLIFLIIAVNPYTEIMEFKYQWLFMTTHYLLYIAGFVLSYKIMRGSILYLIPGIILPVFWHLPQFFALAGAYVSWRILNDSTLFLGGIFAGMTITKLSNAVKILLLVLWMSGDSVLSVILIVGWPPYSNEVYPFSPFSVSQEIYTGIVMFGIMTAIFVYIVINLIKTVFRI</sequence>
<proteinExistence type="predicted"/>
<dbReference type="Pfam" id="PF07185">
    <property type="entry name" value="DUF1404"/>
    <property type="match status" value="1"/>
</dbReference>
<evidence type="ECO:0008006" key="3">
    <source>
        <dbReference type="Google" id="ProtNLM"/>
    </source>
</evidence>
<keyword evidence="1" id="KW-0472">Membrane</keyword>
<reference evidence="2" key="1">
    <citation type="journal article" date="2015" name="Front. Microbiol.">
        <title>Identification of novel esterase-active enzymes from hot environments by use of the host bacterium Thermus thermophilus.</title>
        <authorList>
            <person name="Leis B."/>
            <person name="Angelov A."/>
            <person name="Mientus M."/>
            <person name="Li H."/>
            <person name="Pham V.T."/>
            <person name="Lauinger B."/>
            <person name="Bongen P."/>
            <person name="Pietruszka J."/>
            <person name="Goncalves L.G."/>
            <person name="Santos H."/>
            <person name="Liebl W."/>
        </authorList>
    </citation>
    <scope>NUCLEOTIDE SEQUENCE</scope>
</reference>
<dbReference type="InterPro" id="IPR009844">
    <property type="entry name" value="DUF1404"/>
</dbReference>
<accession>A0A0G2YLA3</accession>
<dbReference type="AlphaFoldDB" id="A0A0G2YLA3"/>
<feature type="transmembrane region" description="Helical" evidence="1">
    <location>
        <begin position="88"/>
        <end position="106"/>
    </location>
</feature>
<feature type="transmembrane region" description="Helical" evidence="1">
    <location>
        <begin position="34"/>
        <end position="55"/>
    </location>
</feature>
<keyword evidence="1" id="KW-0812">Transmembrane</keyword>
<organism evidence="2">
    <name type="scientific">uncultured organism</name>
    <dbReference type="NCBI Taxonomy" id="155900"/>
    <lineage>
        <taxon>unclassified sequences</taxon>
        <taxon>environmental samples</taxon>
    </lineage>
</organism>
<feature type="transmembrane region" description="Helical" evidence="1">
    <location>
        <begin position="118"/>
        <end position="138"/>
    </location>
</feature>
<evidence type="ECO:0000313" key="2">
    <source>
        <dbReference type="EMBL" id="AKI85259.1"/>
    </source>
</evidence>
<evidence type="ECO:0000256" key="1">
    <source>
        <dbReference type="SAM" id="Phobius"/>
    </source>
</evidence>
<protein>
    <recommendedName>
        <fullName evidence="3">DUF1404 domain-containing protein</fullName>
    </recommendedName>
</protein>
<feature type="transmembrane region" description="Helical" evidence="1">
    <location>
        <begin position="158"/>
        <end position="180"/>
    </location>
</feature>
<name>A0A0G2YLA3_9ZZZZ</name>